<dbReference type="Proteomes" id="UP000283458">
    <property type="component" value="Unassembled WGS sequence"/>
</dbReference>
<evidence type="ECO:0000256" key="2">
    <source>
        <dbReference type="ARBA" id="ARBA00022833"/>
    </source>
</evidence>
<dbReference type="GO" id="GO:0016853">
    <property type="term" value="F:isomerase activity"/>
    <property type="evidence" value="ECO:0007669"/>
    <property type="project" value="UniProtKB-KW"/>
</dbReference>
<keyword evidence="2" id="KW-0862">Zinc</keyword>
<evidence type="ECO:0000313" key="4">
    <source>
        <dbReference type="Proteomes" id="UP000283458"/>
    </source>
</evidence>
<dbReference type="PANTHER" id="PTHR42742:SF3">
    <property type="entry name" value="FRUCTOKINASE"/>
    <property type="match status" value="1"/>
</dbReference>
<keyword evidence="1" id="KW-0479">Metal-binding</keyword>
<name>A0A418W0K7_9PROT</name>
<evidence type="ECO:0000313" key="3">
    <source>
        <dbReference type="EMBL" id="RJF83494.1"/>
    </source>
</evidence>
<dbReference type="SUPFAM" id="SSF51182">
    <property type="entry name" value="RmlC-like cupins"/>
    <property type="match status" value="1"/>
</dbReference>
<dbReference type="EMBL" id="QYUL01000001">
    <property type="protein sequence ID" value="RJF83494.1"/>
    <property type="molecule type" value="Genomic_DNA"/>
</dbReference>
<keyword evidence="4" id="KW-1185">Reference proteome</keyword>
<dbReference type="CDD" id="cd07010">
    <property type="entry name" value="cupin_PMI_type_I_N_bac"/>
    <property type="match status" value="1"/>
</dbReference>
<dbReference type="InterPro" id="IPR011051">
    <property type="entry name" value="RmlC_Cupin_sf"/>
</dbReference>
<dbReference type="OrthoDB" id="9808275at2"/>
<keyword evidence="3" id="KW-0413">Isomerase</keyword>
<comment type="caution">
    <text evidence="3">The sequence shown here is derived from an EMBL/GenBank/DDBJ whole genome shotgun (WGS) entry which is preliminary data.</text>
</comment>
<gene>
    <name evidence="3" type="ORF">D3877_02195</name>
</gene>
<proteinExistence type="predicted"/>
<dbReference type="GO" id="GO:0046872">
    <property type="term" value="F:metal ion binding"/>
    <property type="evidence" value="ECO:0007669"/>
    <property type="project" value="UniProtKB-KW"/>
</dbReference>
<dbReference type="PANTHER" id="PTHR42742">
    <property type="entry name" value="TRANSCRIPTIONAL REPRESSOR MPRA"/>
    <property type="match status" value="1"/>
</dbReference>
<dbReference type="AlphaFoldDB" id="A0A418W0K7"/>
<dbReference type="InterPro" id="IPR051804">
    <property type="entry name" value="Carb_Metab_Reg_Kinase/Isom"/>
</dbReference>
<dbReference type="InterPro" id="IPR014710">
    <property type="entry name" value="RmlC-like_jellyroll"/>
</dbReference>
<protein>
    <submittedName>
        <fullName evidence="3">Mannose-6-phosphate isomerase</fullName>
    </submittedName>
</protein>
<reference evidence="3 4" key="1">
    <citation type="submission" date="2018-09" db="EMBL/GenBank/DDBJ databases">
        <authorList>
            <person name="Zhu H."/>
        </authorList>
    </citation>
    <scope>NUCLEOTIDE SEQUENCE [LARGE SCALE GENOMIC DNA]</scope>
    <source>
        <strain evidence="3 4">K2W22B-5</strain>
    </source>
</reference>
<sequence length="301" mass="32525">MAVERAEIEVVRKPWGRADLRPWSGISDADGPVGELWFQRSDRGAPPTALLLKLLFTTQPLSIQVHPDDAFARSLGLDHGKTEAWFVVSAKPGATVGVGLKQPMTSADLRASIEDGSIIDRMRWQEVRAGDVVSVPAGTIHAIGAGLVIAEIQQRSDATFRLFDYGRARERHVDHALAVAHRGPAEPQPPFQRLTDARTLLAVSPYFVLERLNLPDSGTWTLRATGESWLLVLQGQARVGALTVGVGEAVFLDGAQADLTVGPEGLTALLAYVGTVSDPTLLFNRDGRQAVLPLRILEAQP</sequence>
<evidence type="ECO:0000256" key="1">
    <source>
        <dbReference type="ARBA" id="ARBA00022723"/>
    </source>
</evidence>
<dbReference type="RefSeq" id="WP_119829135.1">
    <property type="nucleotide sequence ID" value="NZ_QYUL01000001.1"/>
</dbReference>
<dbReference type="Gene3D" id="2.60.120.10">
    <property type="entry name" value="Jelly Rolls"/>
    <property type="match status" value="1"/>
</dbReference>
<accession>A0A418W0K7</accession>
<organism evidence="3 4">
    <name type="scientific">Azospirillum cavernae</name>
    <dbReference type="NCBI Taxonomy" id="2320860"/>
    <lineage>
        <taxon>Bacteria</taxon>
        <taxon>Pseudomonadati</taxon>
        <taxon>Pseudomonadota</taxon>
        <taxon>Alphaproteobacteria</taxon>
        <taxon>Rhodospirillales</taxon>
        <taxon>Azospirillaceae</taxon>
        <taxon>Azospirillum</taxon>
    </lineage>
</organism>